<evidence type="ECO:0000256" key="3">
    <source>
        <dbReference type="ARBA" id="ARBA00023002"/>
    </source>
</evidence>
<dbReference type="PANTHER" id="PTHR43827">
    <property type="entry name" value="2,5-DIKETO-D-GLUCONIC ACID REDUCTASE"/>
    <property type="match status" value="1"/>
</dbReference>
<reference evidence="8" key="1">
    <citation type="submission" date="2021-06" db="EMBL/GenBank/DDBJ databases">
        <title>Description of novel taxa of the family Lachnospiraceae.</title>
        <authorList>
            <person name="Chaplin A.V."/>
            <person name="Sokolova S.R."/>
            <person name="Pikina A.P."/>
            <person name="Korzhanova M."/>
            <person name="Belova V."/>
            <person name="Korostin D."/>
            <person name="Efimov B.A."/>
        </authorList>
    </citation>
    <scope>NUCLEOTIDE SEQUENCE</scope>
    <source>
        <strain evidence="8">ASD5720</strain>
    </source>
</reference>
<dbReference type="Proteomes" id="UP000712157">
    <property type="component" value="Unassembled WGS sequence"/>
</dbReference>
<dbReference type="PROSITE" id="PS00798">
    <property type="entry name" value="ALDOKETO_REDUCTASE_1"/>
    <property type="match status" value="1"/>
</dbReference>
<keyword evidence="9" id="KW-1185">Reference proteome</keyword>
<dbReference type="SUPFAM" id="SSF51430">
    <property type="entry name" value="NAD(P)-linked oxidoreductase"/>
    <property type="match status" value="1"/>
</dbReference>
<evidence type="ECO:0000256" key="1">
    <source>
        <dbReference type="ARBA" id="ARBA00007905"/>
    </source>
</evidence>
<name>A0A949JYS9_9FIRM</name>
<dbReference type="GO" id="GO:0016616">
    <property type="term" value="F:oxidoreductase activity, acting on the CH-OH group of donors, NAD or NADP as acceptor"/>
    <property type="evidence" value="ECO:0007669"/>
    <property type="project" value="UniProtKB-ARBA"/>
</dbReference>
<dbReference type="RefSeq" id="WP_158345601.1">
    <property type="nucleotide sequence ID" value="NZ_JAHQCW010000012.1"/>
</dbReference>
<dbReference type="Gene3D" id="3.20.20.100">
    <property type="entry name" value="NADP-dependent oxidoreductase domain"/>
    <property type="match status" value="1"/>
</dbReference>
<dbReference type="PROSITE" id="PS00063">
    <property type="entry name" value="ALDOKETO_REDUCTASE_3"/>
    <property type="match status" value="1"/>
</dbReference>
<evidence type="ECO:0000313" key="8">
    <source>
        <dbReference type="EMBL" id="MBU9736646.1"/>
    </source>
</evidence>
<dbReference type="PRINTS" id="PR00069">
    <property type="entry name" value="ALDKETRDTASE"/>
</dbReference>
<organism evidence="8 9">
    <name type="scientific">Diplocloster agilis</name>
    <dbReference type="NCBI Taxonomy" id="2850323"/>
    <lineage>
        <taxon>Bacteria</taxon>
        <taxon>Bacillati</taxon>
        <taxon>Bacillota</taxon>
        <taxon>Clostridia</taxon>
        <taxon>Lachnospirales</taxon>
        <taxon>Lachnospiraceae</taxon>
        <taxon>Diplocloster</taxon>
    </lineage>
</organism>
<evidence type="ECO:0000256" key="6">
    <source>
        <dbReference type="PIRSR" id="PIRSR000097-3"/>
    </source>
</evidence>
<dbReference type="InterPro" id="IPR036812">
    <property type="entry name" value="NAD(P)_OxRdtase_dom_sf"/>
</dbReference>
<dbReference type="PANTHER" id="PTHR43827:SF3">
    <property type="entry name" value="NADP-DEPENDENT OXIDOREDUCTASE DOMAIN-CONTAINING PROTEIN"/>
    <property type="match status" value="1"/>
</dbReference>
<evidence type="ECO:0000259" key="7">
    <source>
        <dbReference type="Pfam" id="PF00248"/>
    </source>
</evidence>
<accession>A0A949JYS9</accession>
<dbReference type="InterPro" id="IPR018170">
    <property type="entry name" value="Aldo/ket_reductase_CS"/>
</dbReference>
<comment type="similarity">
    <text evidence="1">Belongs to the aldo/keto reductase family.</text>
</comment>
<dbReference type="InterPro" id="IPR023210">
    <property type="entry name" value="NADP_OxRdtase_dom"/>
</dbReference>
<evidence type="ECO:0000256" key="2">
    <source>
        <dbReference type="ARBA" id="ARBA00022857"/>
    </source>
</evidence>
<evidence type="ECO:0000313" key="9">
    <source>
        <dbReference type="Proteomes" id="UP000712157"/>
    </source>
</evidence>
<dbReference type="InterPro" id="IPR020471">
    <property type="entry name" value="AKR"/>
</dbReference>
<protein>
    <submittedName>
        <fullName evidence="8">Aldo/keto reductase</fullName>
    </submittedName>
</protein>
<feature type="binding site" evidence="5">
    <location>
        <position position="109"/>
    </location>
    <ligand>
        <name>substrate</name>
    </ligand>
</feature>
<feature type="site" description="Lowers pKa of active site Tyr" evidence="6">
    <location>
        <position position="76"/>
    </location>
</feature>
<gene>
    <name evidence="8" type="ORF">KTH89_08850</name>
</gene>
<keyword evidence="2" id="KW-0521">NADP</keyword>
<dbReference type="FunFam" id="3.20.20.100:FF:000015">
    <property type="entry name" value="Oxidoreductase, aldo/keto reductase family"/>
    <property type="match status" value="1"/>
</dbReference>
<dbReference type="Pfam" id="PF00248">
    <property type="entry name" value="Aldo_ket_red"/>
    <property type="match status" value="1"/>
</dbReference>
<dbReference type="EMBL" id="JAHQCW010000012">
    <property type="protein sequence ID" value="MBU9736646.1"/>
    <property type="molecule type" value="Genomic_DNA"/>
</dbReference>
<evidence type="ECO:0000256" key="4">
    <source>
        <dbReference type="PIRSR" id="PIRSR000097-1"/>
    </source>
</evidence>
<dbReference type="AlphaFoldDB" id="A0A949JYS9"/>
<feature type="domain" description="NADP-dependent oxidoreductase" evidence="7">
    <location>
        <begin position="23"/>
        <end position="259"/>
    </location>
</feature>
<keyword evidence="3" id="KW-0560">Oxidoreductase</keyword>
<evidence type="ECO:0000256" key="5">
    <source>
        <dbReference type="PIRSR" id="PIRSR000097-2"/>
    </source>
</evidence>
<feature type="active site" description="Proton donor" evidence="4">
    <location>
        <position position="51"/>
    </location>
</feature>
<sequence length="275" mass="32028">MINQTVTLNNGVKMPVLGLGVYLATDAEEMQNAVRYAMEAGYRSFDTAQMYHNEELLGEALELSGVPRKEYFLTSKVDTCNMGYENTRRTFQESLKKLKTDYFDLFLIHWPGQRKERLIESWRALEEFYKEGKARAIGVCNCLPRHLNWIMEECEVVPALNQIERHPLWNPTELFAWCKERGIQPEAWAPLIRGSFDIPQIQELAAKYKKTGAQIILRWDVQSGYVVIPKSVHKDRIIENADIFDFELEEEDMKLIDGLHTGFTTGWDLETYDYE</sequence>
<comment type="caution">
    <text evidence="8">The sequence shown here is derived from an EMBL/GenBank/DDBJ whole genome shotgun (WGS) entry which is preliminary data.</text>
</comment>
<proteinExistence type="inferred from homology"/>
<dbReference type="PIRSF" id="PIRSF000097">
    <property type="entry name" value="AKR"/>
    <property type="match status" value="1"/>
</dbReference>